<dbReference type="EMBL" id="JAHUTJ010017650">
    <property type="protein sequence ID" value="MED6270994.1"/>
    <property type="molecule type" value="Genomic_DNA"/>
</dbReference>
<reference evidence="1 2" key="1">
    <citation type="submission" date="2021-06" db="EMBL/GenBank/DDBJ databases">
        <authorList>
            <person name="Palmer J.M."/>
        </authorList>
    </citation>
    <scope>NUCLEOTIDE SEQUENCE [LARGE SCALE GENOMIC DNA]</scope>
    <source>
        <strain evidence="1 2">CL_MEX2019</strain>
        <tissue evidence="1">Muscle</tissue>
    </source>
</reference>
<name>A0ABU7D7L2_9TELE</name>
<comment type="caution">
    <text evidence="1">The sequence shown here is derived from an EMBL/GenBank/DDBJ whole genome shotgun (WGS) entry which is preliminary data.</text>
</comment>
<feature type="non-terminal residue" evidence="1">
    <location>
        <position position="1"/>
    </location>
</feature>
<sequence length="81" mass="9627">WRGEKSRFGPFPWVETLFCWETVGKNLDGRDFIARRAVDGTALRRSGRVQVQLHHLTGQSVYHVLIILRYLFQSSEYWIFK</sequence>
<gene>
    <name evidence="1" type="ORF">CHARACLAT_015907</name>
</gene>
<organism evidence="1 2">
    <name type="scientific">Characodon lateralis</name>
    <dbReference type="NCBI Taxonomy" id="208331"/>
    <lineage>
        <taxon>Eukaryota</taxon>
        <taxon>Metazoa</taxon>
        <taxon>Chordata</taxon>
        <taxon>Craniata</taxon>
        <taxon>Vertebrata</taxon>
        <taxon>Euteleostomi</taxon>
        <taxon>Actinopterygii</taxon>
        <taxon>Neopterygii</taxon>
        <taxon>Teleostei</taxon>
        <taxon>Neoteleostei</taxon>
        <taxon>Acanthomorphata</taxon>
        <taxon>Ovalentaria</taxon>
        <taxon>Atherinomorphae</taxon>
        <taxon>Cyprinodontiformes</taxon>
        <taxon>Goodeidae</taxon>
        <taxon>Characodon</taxon>
    </lineage>
</organism>
<accession>A0ABU7D7L2</accession>
<evidence type="ECO:0000313" key="2">
    <source>
        <dbReference type="Proteomes" id="UP001352852"/>
    </source>
</evidence>
<protein>
    <submittedName>
        <fullName evidence="1">Uncharacterized protein</fullName>
    </submittedName>
</protein>
<proteinExistence type="predicted"/>
<dbReference type="Proteomes" id="UP001352852">
    <property type="component" value="Unassembled WGS sequence"/>
</dbReference>
<evidence type="ECO:0000313" key="1">
    <source>
        <dbReference type="EMBL" id="MED6270994.1"/>
    </source>
</evidence>
<keyword evidence="2" id="KW-1185">Reference proteome</keyword>